<dbReference type="PATRIC" id="fig|1502723.3.peg.4055"/>
<keyword evidence="2" id="KW-1185">Reference proteome</keyword>
<evidence type="ECO:0000313" key="2">
    <source>
        <dbReference type="Proteomes" id="UP000032545"/>
    </source>
</evidence>
<proteinExistence type="predicted"/>
<reference evidence="1 2" key="2">
    <citation type="journal article" date="2016" name="Genome Announc.">
        <title>Permanent Draft Genome Sequences for Two Variants of Frankia sp. Strain CpI1, the First Frankia Strain Isolated from Root Nodules of Comptonia peregrina.</title>
        <authorList>
            <person name="Oshone R."/>
            <person name="Hurst S.G.IV."/>
            <person name="Abebe-Akele F."/>
            <person name="Simpson S."/>
            <person name="Morris K."/>
            <person name="Thomas W.K."/>
            <person name="Tisa L.S."/>
        </authorList>
    </citation>
    <scope>NUCLEOTIDE SEQUENCE [LARGE SCALE GENOMIC DNA]</scope>
    <source>
        <strain evidence="2">CpI1-S</strain>
    </source>
</reference>
<organism evidence="1 2">
    <name type="scientific">Frankia torreyi</name>
    <dbReference type="NCBI Taxonomy" id="1856"/>
    <lineage>
        <taxon>Bacteria</taxon>
        <taxon>Bacillati</taxon>
        <taxon>Actinomycetota</taxon>
        <taxon>Actinomycetes</taxon>
        <taxon>Frankiales</taxon>
        <taxon>Frankiaceae</taxon>
        <taxon>Frankia</taxon>
    </lineage>
</organism>
<protein>
    <submittedName>
        <fullName evidence="1">Uncharacterized protein</fullName>
    </submittedName>
</protein>
<dbReference type="RefSeq" id="WP_044886866.1">
    <property type="nucleotide sequence ID" value="NZ_JYFN01000038.1"/>
</dbReference>
<dbReference type="Proteomes" id="UP000032545">
    <property type="component" value="Unassembled WGS sequence"/>
</dbReference>
<dbReference type="AlphaFoldDB" id="A0A0D8BBD4"/>
<sequence>MHVFERLIETPDLVVVLHGVQAQPAGFMAGLMAGFFAVGPNIVRFLSVEEEAAARAGREPVPPEAPIWSACGPGAVPVCCELRPPDPACALSLSHFGGGYTTDRRRSHAWVWVRPMPRSGDVACTGRTAGRTGQTVIDGAALRAAARTARRIRAAGPPEGEGRP</sequence>
<accession>A0A0D8BBD4</accession>
<comment type="caution">
    <text evidence="1">The sequence shown here is derived from an EMBL/GenBank/DDBJ whole genome shotgun (WGS) entry which is preliminary data.</text>
</comment>
<dbReference type="EMBL" id="JYFN01000038">
    <property type="protein sequence ID" value="KJE21400.1"/>
    <property type="molecule type" value="Genomic_DNA"/>
</dbReference>
<name>A0A0D8BBD4_9ACTN</name>
<reference evidence="2" key="1">
    <citation type="submission" date="2015-02" db="EMBL/GenBank/DDBJ databases">
        <title>Draft Genome of Frankia sp. CpI1-S.</title>
        <authorList>
            <person name="Oshone R.T."/>
            <person name="Ngom M."/>
            <person name="Ghodhbane-Gtari F."/>
            <person name="Gtari M."/>
            <person name="Morris K."/>
            <person name="Thomas K."/>
            <person name="Sen A."/>
            <person name="Tisa L.S."/>
        </authorList>
    </citation>
    <scope>NUCLEOTIDE SEQUENCE [LARGE SCALE GENOMIC DNA]</scope>
    <source>
        <strain evidence="2">CpI1-S</strain>
    </source>
</reference>
<gene>
    <name evidence="1" type="ORF">FF36_04331</name>
</gene>
<evidence type="ECO:0000313" key="1">
    <source>
        <dbReference type="EMBL" id="KJE21400.1"/>
    </source>
</evidence>